<dbReference type="SMART" id="SM00060">
    <property type="entry name" value="FN3"/>
    <property type="match status" value="1"/>
</dbReference>
<dbReference type="SUPFAM" id="SSF49265">
    <property type="entry name" value="Fibronectin type III"/>
    <property type="match status" value="1"/>
</dbReference>
<dbReference type="Gene3D" id="1.20.1270.90">
    <property type="entry name" value="AF1782-like"/>
    <property type="match status" value="2"/>
</dbReference>
<accession>A0A7W5B0F5</accession>
<dbReference type="PROSITE" id="PS50853">
    <property type="entry name" value="FN3"/>
    <property type="match status" value="1"/>
</dbReference>
<gene>
    <name evidence="4" type="ORF">FHS18_004207</name>
</gene>
<dbReference type="Pfam" id="PF05345">
    <property type="entry name" value="He_PIG"/>
    <property type="match status" value="1"/>
</dbReference>
<comment type="caution">
    <text evidence="4">The sequence shown here is derived from an EMBL/GenBank/DDBJ whole genome shotgun (WGS) entry which is preliminary data.</text>
</comment>
<feature type="chain" id="PRO_5039013402" evidence="1">
    <location>
        <begin position="25"/>
        <end position="1711"/>
    </location>
</feature>
<evidence type="ECO:0000259" key="3">
    <source>
        <dbReference type="PROSITE" id="PS51175"/>
    </source>
</evidence>
<dbReference type="CDD" id="cd00063">
    <property type="entry name" value="FN3"/>
    <property type="match status" value="1"/>
</dbReference>
<dbReference type="Proteomes" id="UP000570361">
    <property type="component" value="Unassembled WGS sequence"/>
</dbReference>
<dbReference type="InterPro" id="IPR008979">
    <property type="entry name" value="Galactose-bd-like_sf"/>
</dbReference>
<feature type="domain" description="Fibronectin type-III" evidence="2">
    <location>
        <begin position="1013"/>
        <end position="1100"/>
    </location>
</feature>
<evidence type="ECO:0000313" key="5">
    <source>
        <dbReference type="Proteomes" id="UP000570361"/>
    </source>
</evidence>
<keyword evidence="5" id="KW-1185">Reference proteome</keyword>
<dbReference type="GO" id="GO:0005509">
    <property type="term" value="F:calcium ion binding"/>
    <property type="evidence" value="ECO:0007669"/>
    <property type="project" value="InterPro"/>
</dbReference>
<dbReference type="Gene3D" id="2.60.40.10">
    <property type="entry name" value="Immunoglobulins"/>
    <property type="match status" value="2"/>
</dbReference>
<dbReference type="Pfam" id="PF07554">
    <property type="entry name" value="FIVAR"/>
    <property type="match status" value="2"/>
</dbReference>
<dbReference type="CDD" id="cd04084">
    <property type="entry name" value="CBM6_xylanase-like"/>
    <property type="match status" value="1"/>
</dbReference>
<dbReference type="InterPro" id="IPR005084">
    <property type="entry name" value="CBM6"/>
</dbReference>
<dbReference type="SUPFAM" id="SSF48230">
    <property type="entry name" value="Chondroitin AC/alginate lyase"/>
    <property type="match status" value="1"/>
</dbReference>
<dbReference type="InterPro" id="IPR013783">
    <property type="entry name" value="Ig-like_fold"/>
</dbReference>
<dbReference type="PROSITE" id="PS51175">
    <property type="entry name" value="CBM6"/>
    <property type="match status" value="1"/>
</dbReference>
<name>A0A7W5B0F5_9BACL</name>
<evidence type="ECO:0000256" key="1">
    <source>
        <dbReference type="SAM" id="SignalP"/>
    </source>
</evidence>
<reference evidence="4 5" key="1">
    <citation type="submission" date="2020-08" db="EMBL/GenBank/DDBJ databases">
        <title>Genomic Encyclopedia of Type Strains, Phase III (KMG-III): the genomes of soil and plant-associated and newly described type strains.</title>
        <authorList>
            <person name="Whitman W."/>
        </authorList>
    </citation>
    <scope>NUCLEOTIDE SEQUENCE [LARGE SCALE GENOMIC DNA]</scope>
    <source>
        <strain evidence="4 5">CECT 5862</strain>
    </source>
</reference>
<dbReference type="RefSeq" id="WP_183602091.1">
    <property type="nucleotide sequence ID" value="NZ_JACHXK010000010.1"/>
</dbReference>
<dbReference type="SUPFAM" id="SSF49785">
    <property type="entry name" value="Galactose-binding domain-like"/>
    <property type="match status" value="2"/>
</dbReference>
<dbReference type="InterPro" id="IPR003961">
    <property type="entry name" value="FN3_dom"/>
</dbReference>
<dbReference type="InterPro" id="IPR036439">
    <property type="entry name" value="Dockerin_dom_sf"/>
</dbReference>
<dbReference type="Pfam" id="PF00754">
    <property type="entry name" value="F5_F8_type_C"/>
    <property type="match status" value="1"/>
</dbReference>
<dbReference type="Gene3D" id="2.60.40.680">
    <property type="match status" value="1"/>
</dbReference>
<dbReference type="InterPro" id="IPR008929">
    <property type="entry name" value="Chondroitin_lyas"/>
</dbReference>
<protein>
    <submittedName>
        <fullName evidence="4">Uncharacterized protein</fullName>
    </submittedName>
</protein>
<organism evidence="4 5">
    <name type="scientific">Paenibacillus phyllosphaerae</name>
    <dbReference type="NCBI Taxonomy" id="274593"/>
    <lineage>
        <taxon>Bacteria</taxon>
        <taxon>Bacillati</taxon>
        <taxon>Bacillota</taxon>
        <taxon>Bacilli</taxon>
        <taxon>Bacillales</taxon>
        <taxon>Paenibacillaceae</taxon>
        <taxon>Paenibacillus</taxon>
    </lineage>
</organism>
<dbReference type="GO" id="GO:0000272">
    <property type="term" value="P:polysaccharide catabolic process"/>
    <property type="evidence" value="ECO:0007669"/>
    <property type="project" value="InterPro"/>
</dbReference>
<feature type="signal peptide" evidence="1">
    <location>
        <begin position="1"/>
        <end position="24"/>
    </location>
</feature>
<dbReference type="Gene3D" id="1.10.1330.10">
    <property type="entry name" value="Dockerin domain"/>
    <property type="match status" value="1"/>
</dbReference>
<dbReference type="InterPro" id="IPR008965">
    <property type="entry name" value="CBM2/CBM3_carb-bd_dom_sf"/>
</dbReference>
<dbReference type="SUPFAM" id="SSF49313">
    <property type="entry name" value="Cadherin-like"/>
    <property type="match status" value="1"/>
</dbReference>
<keyword evidence="1" id="KW-0732">Signal</keyword>
<dbReference type="InterPro" id="IPR036116">
    <property type="entry name" value="FN3_sf"/>
</dbReference>
<dbReference type="Pfam" id="PF03422">
    <property type="entry name" value="CBM_6"/>
    <property type="match status" value="1"/>
</dbReference>
<sequence length="1711" mass="184299">MKWGNRIVTSFISTVLVASMSVTAFTFPVAASSSDPTVTGVELNTDSAIVGQPAIVETVSEAGFVHPSIGFSADSLTLMQQQIAIGAEPWASAFETYRKSSAGSLDYDIRNQSKIDPSKPAYTKVDNDAKAKETKVDAEAAYTNAVIWTATGDMRYREKAMKIIRLWSQLDPANPTGFTDSHISIGDAMVNMVRAAELLRYTESEGEWAWTELDTANFTNNFLMAFYDSNFYHSNGRWMNQHGIVTQAYMMAAIFSDNQAWYEEAVEWATTNKSVVKKGQSGDIVNQIRYVTQNERTGEPIVPHVQLVEMGRDMGHASGNTSTLSMIAYMTALQGTKVDPDSASPTFGEITTKPDGVGVFEFLDDRILAGANLLAQYNLGYDIPYTPVNTSNGVIGDASASYYNTVSDNGRGLGYASEVTYGYYTLLSDTPMNPNDERIKYLHQSIEKLGGLKAFPSYVLMQGTADLATGEVVGPPKPLSQPTYAEARAAYNRYQAFDYLGRSTTTSTNIFQDLDGMRSVLYDVRYENQYTWYDLQLNDSYSNITIRAASNSSAGTKVDVILLDQVEGLDRTNVTASDLAKGEVVATLQVPNTGWWTNYTTVSGKLSRPLSGQHLLAFKYYGSTNALSYQIAFDWFSFSDAYAGNENKATDGVLSGDASITSDGVLLNNGGTVSFNNLNYDSGNNSAEFQVKTTDENGKLLLYSEGQLITTYPLSSTSGSLIKLTSNIESVDIGKITGIRNVELKYEGDSPILLKSYRNIERNRLITTGTSSSNVKQIEDQAIAVSGDFKIGSAGQRSYVQASNDSVIYLSQGTLQVDRTKDSIVTFTVKSNKEAQLNLKRDASTAPFAVIHVPDTKDEWLKVSTNISDKYVNPNDYPTNLKSVFLSIESALPNVKLQLDSYELDPAETPPSVKLTNARGIELQSVVGYENGGDIHLQVSVQDPDSAQVLLSSDNPSYMVSSLNGKEGGEITIKTAGLAVGEYAFHLYLQDDTGNYVDKEVKLLLYPEEENHAPTGLTAALTGPTSATLQWTAVKGAAYYTIYRKSSIHGSFVKWSEVTGTTFTDANLSANSTYIYQITAGGNSGETQPSEAVSVSALSKIDITTSMVKASSNVWPGTGTPEENGWLAFDGNTTTATDAVTNPSWILVDLGEGNAQVIGGIKFYPRSTHISRVNGAIIQGSNDGTNFVDLYTISGIGSAKWYFASFSTNSDTAYRYLRYYTSKSNANVAELEFYGKGSEQANEAPVFIPLSPLAISLGQTINQMINASDAAGDAITYAGIDLPASAVINEATGEFTWTPDTAGSYTLQFMATDSKGATVTLSWIIEVTEVTQPELDHSATLSGPIQAAAGQAIDLTIGLHGVTEGYTTAQVVVHYDPDKLAFMTEENDQGQLVLAEEAITVLQEGIQVIGTGVKADKGQMLLIVARTSQDSETADSVDLIVLHGQIQPHAQPGAAVASRLSDVEVSINGESATLDVSQAAWSIQIVEGVSRTQLEQTIQHAQEVSEAAVVGTAPGQYPAGAKSALDMAIATAAAVRDNSAATQEQVNQAVADLNAAITTFQNSVIREQTPSADKEALNDLIQSVQNRLSNTVAGTKIGQYPEQAIAALQAALESAMAVKNYAQATQSSVDEAVAALQLAEETFAHQLVTLVPGQIKVTLNDLSVIAKYYGTKSTDANWSQIEKADLFGAGEITIRELAAVAQMIVEDWLAE</sequence>
<dbReference type="Gene3D" id="1.50.10.100">
    <property type="entry name" value="Chondroitin AC/alginate lyase"/>
    <property type="match status" value="1"/>
</dbReference>
<dbReference type="Gene3D" id="2.60.120.260">
    <property type="entry name" value="Galactose-binding domain-like"/>
    <property type="match status" value="2"/>
</dbReference>
<feature type="domain" description="CBM6" evidence="3">
    <location>
        <begin position="492"/>
        <end position="639"/>
    </location>
</feature>
<dbReference type="InterPro" id="IPR000421">
    <property type="entry name" value="FA58C"/>
</dbReference>
<dbReference type="SUPFAM" id="SSF49384">
    <property type="entry name" value="Carbohydrate-binding domain"/>
    <property type="match status" value="1"/>
</dbReference>
<evidence type="ECO:0000259" key="2">
    <source>
        <dbReference type="PROSITE" id="PS50853"/>
    </source>
</evidence>
<proteinExistence type="predicted"/>
<dbReference type="GO" id="GO:0030246">
    <property type="term" value="F:carbohydrate binding"/>
    <property type="evidence" value="ECO:0007669"/>
    <property type="project" value="InterPro"/>
</dbReference>
<evidence type="ECO:0000313" key="4">
    <source>
        <dbReference type="EMBL" id="MBB3112129.1"/>
    </source>
</evidence>
<dbReference type="EMBL" id="JACHXK010000010">
    <property type="protein sequence ID" value="MBB3112129.1"/>
    <property type="molecule type" value="Genomic_DNA"/>
</dbReference>
<dbReference type="GO" id="GO:0016020">
    <property type="term" value="C:membrane"/>
    <property type="evidence" value="ECO:0007669"/>
    <property type="project" value="InterPro"/>
</dbReference>
<dbReference type="InterPro" id="IPR015919">
    <property type="entry name" value="Cadherin-like_sf"/>
</dbReference>